<dbReference type="AlphaFoldDB" id="A0A132NWV0"/>
<organism evidence="2 3">
    <name type="scientific">Giardia duodenalis assemblage B</name>
    <dbReference type="NCBI Taxonomy" id="1394984"/>
    <lineage>
        <taxon>Eukaryota</taxon>
        <taxon>Metamonada</taxon>
        <taxon>Diplomonadida</taxon>
        <taxon>Hexamitidae</taxon>
        <taxon>Giardiinae</taxon>
        <taxon>Giardia</taxon>
    </lineage>
</organism>
<accession>A0A132NWV0</accession>
<evidence type="ECO:0000313" key="2">
    <source>
        <dbReference type="EMBL" id="KWX14540.1"/>
    </source>
</evidence>
<proteinExistence type="predicted"/>
<feature type="compositionally biased region" description="Polar residues" evidence="1">
    <location>
        <begin position="13"/>
        <end position="27"/>
    </location>
</feature>
<dbReference type="Proteomes" id="UP000070089">
    <property type="component" value="Unassembled WGS sequence"/>
</dbReference>
<evidence type="ECO:0000313" key="3">
    <source>
        <dbReference type="Proteomes" id="UP000070089"/>
    </source>
</evidence>
<comment type="caution">
    <text evidence="2">The sequence shown here is derived from an EMBL/GenBank/DDBJ whole genome shotgun (WGS) entry which is preliminary data.</text>
</comment>
<feature type="region of interest" description="Disordered" evidence="1">
    <location>
        <begin position="1"/>
        <end position="28"/>
    </location>
</feature>
<feature type="region of interest" description="Disordered" evidence="1">
    <location>
        <begin position="109"/>
        <end position="155"/>
    </location>
</feature>
<dbReference type="EMBL" id="JXTI01000029">
    <property type="protein sequence ID" value="KWX14540.1"/>
    <property type="molecule type" value="Genomic_DNA"/>
</dbReference>
<evidence type="ECO:0000256" key="1">
    <source>
        <dbReference type="SAM" id="MobiDB-lite"/>
    </source>
</evidence>
<sequence>MSDSYSDYSDSYTESAGTDSSKSSKQKQAPVFTFSDIPAEVSFSLGEYCTIVLKPGKRQYVVEVATNYPRETANKVQLTFGEHGCSVTQAQNAVRSTISQPIPMDISSLRTSQHSQQGTASLSTSAPLATQAQTDAPPSESVRLNPRDFYRRPRG</sequence>
<gene>
    <name evidence="2" type="ORF">QR46_1425</name>
</gene>
<protein>
    <submittedName>
        <fullName evidence="2">Uncharacterized protein</fullName>
    </submittedName>
</protein>
<name>A0A132NWV0_GIAIN</name>
<feature type="compositionally biased region" description="Basic and acidic residues" evidence="1">
    <location>
        <begin position="145"/>
        <end position="155"/>
    </location>
</feature>
<feature type="compositionally biased region" description="Low complexity" evidence="1">
    <location>
        <begin position="1"/>
        <end position="12"/>
    </location>
</feature>
<dbReference type="VEuPathDB" id="GiardiaDB:QR46_1425"/>
<reference evidence="2 3" key="1">
    <citation type="journal article" date="2015" name="Mol. Biochem. Parasitol.">
        <title>Identification of polymorphic genes for use in assemblage B genotyping assays through comparative genomics of multiple assemblage B Giardia duodenalis isolates.</title>
        <authorList>
            <person name="Wielinga C."/>
            <person name="Thompson R.C."/>
            <person name="Monis P."/>
            <person name="Ryan U."/>
        </authorList>
    </citation>
    <scope>NUCLEOTIDE SEQUENCE [LARGE SCALE GENOMIC DNA]</scope>
    <source>
        <strain evidence="2 3">BAH15c1</strain>
    </source>
</reference>
<feature type="compositionally biased region" description="Polar residues" evidence="1">
    <location>
        <begin position="109"/>
        <end position="136"/>
    </location>
</feature>
<dbReference type="OrthoDB" id="10261909at2759"/>